<name>A0A2P2ITA2_RHIMU</name>
<sequence>MMFIHIVPFACHLFLVYL</sequence>
<dbReference type="EMBL" id="GGEC01003968">
    <property type="protein sequence ID" value="MBW84451.1"/>
    <property type="molecule type" value="Transcribed_RNA"/>
</dbReference>
<dbReference type="AlphaFoldDB" id="A0A2P2ITA2"/>
<proteinExistence type="predicted"/>
<organism evidence="1">
    <name type="scientific">Rhizophora mucronata</name>
    <name type="common">Asiatic mangrove</name>
    <dbReference type="NCBI Taxonomy" id="61149"/>
    <lineage>
        <taxon>Eukaryota</taxon>
        <taxon>Viridiplantae</taxon>
        <taxon>Streptophyta</taxon>
        <taxon>Embryophyta</taxon>
        <taxon>Tracheophyta</taxon>
        <taxon>Spermatophyta</taxon>
        <taxon>Magnoliopsida</taxon>
        <taxon>eudicotyledons</taxon>
        <taxon>Gunneridae</taxon>
        <taxon>Pentapetalae</taxon>
        <taxon>rosids</taxon>
        <taxon>fabids</taxon>
        <taxon>Malpighiales</taxon>
        <taxon>Rhizophoraceae</taxon>
        <taxon>Rhizophora</taxon>
    </lineage>
</organism>
<evidence type="ECO:0000313" key="1">
    <source>
        <dbReference type="EMBL" id="MBW84451.1"/>
    </source>
</evidence>
<accession>A0A2P2ITA2</accession>
<protein>
    <submittedName>
        <fullName evidence="1">Uncharacterized protein</fullName>
    </submittedName>
</protein>
<reference evidence="1" key="1">
    <citation type="submission" date="2018-02" db="EMBL/GenBank/DDBJ databases">
        <title>Rhizophora mucronata_Transcriptome.</title>
        <authorList>
            <person name="Meera S.P."/>
            <person name="Sreeshan A."/>
            <person name="Augustine A."/>
        </authorList>
    </citation>
    <scope>NUCLEOTIDE SEQUENCE</scope>
    <source>
        <tissue evidence="1">Leaf</tissue>
    </source>
</reference>